<comment type="caution">
    <text evidence="1">The sequence shown here is derived from an EMBL/GenBank/DDBJ whole genome shotgun (WGS) entry which is preliminary data.</text>
</comment>
<evidence type="ECO:0000313" key="2">
    <source>
        <dbReference type="Proteomes" id="UP000467214"/>
    </source>
</evidence>
<gene>
    <name evidence="1" type="ORF">GQF02_13615</name>
</gene>
<protein>
    <submittedName>
        <fullName evidence="1">Uncharacterized protein</fullName>
    </submittedName>
</protein>
<accession>A0A845BNK8</accession>
<organism evidence="1 2">
    <name type="scientific">Craterilacuibacter sinensis</name>
    <dbReference type="NCBI Taxonomy" id="2686017"/>
    <lineage>
        <taxon>Bacteria</taxon>
        <taxon>Pseudomonadati</taxon>
        <taxon>Pseudomonadota</taxon>
        <taxon>Betaproteobacteria</taxon>
        <taxon>Neisseriales</taxon>
        <taxon>Neisseriaceae</taxon>
        <taxon>Craterilacuibacter</taxon>
    </lineage>
</organism>
<dbReference type="Proteomes" id="UP000467214">
    <property type="component" value="Unassembled WGS sequence"/>
</dbReference>
<dbReference type="AlphaFoldDB" id="A0A845BNK8"/>
<evidence type="ECO:0000313" key="1">
    <source>
        <dbReference type="EMBL" id="MXR38012.1"/>
    </source>
</evidence>
<sequence length="140" mass="15668">MAYYNVQKIENQPPKQDGWYVFNSEGTQISGPWPTKGDAEYHANALELARTNILQLAENRGFEAKAGIDGHSYSGKLLGMNEQFILVDAGPVRAHYFPRSAFENRGFLFEIDKIIEFRLAYGAAISTRKAAPIRSRGLSL</sequence>
<reference evidence="1 2" key="1">
    <citation type="submission" date="2019-12" db="EMBL/GenBank/DDBJ databases">
        <title>Neisseriaceae gen. nov. sp. Genome sequencing and assembly.</title>
        <authorList>
            <person name="Liu Z."/>
            <person name="Li A."/>
        </authorList>
    </citation>
    <scope>NUCLEOTIDE SEQUENCE [LARGE SCALE GENOMIC DNA]</scope>
    <source>
        <strain evidence="1 2">B2N2-7</strain>
    </source>
</reference>
<proteinExistence type="predicted"/>
<keyword evidence="2" id="KW-1185">Reference proteome</keyword>
<name>A0A845BNK8_9NEIS</name>
<dbReference type="RefSeq" id="WP_160797880.1">
    <property type="nucleotide sequence ID" value="NZ_WSSB01000014.1"/>
</dbReference>
<dbReference type="EMBL" id="WSSB01000014">
    <property type="protein sequence ID" value="MXR38012.1"/>
    <property type="molecule type" value="Genomic_DNA"/>
</dbReference>